<organism evidence="1 2">
    <name type="scientific">Lawsonibacter hominis</name>
    <dbReference type="NCBI Taxonomy" id="2763053"/>
    <lineage>
        <taxon>Bacteria</taxon>
        <taxon>Bacillati</taxon>
        <taxon>Bacillota</taxon>
        <taxon>Clostridia</taxon>
        <taxon>Eubacteriales</taxon>
        <taxon>Oscillospiraceae</taxon>
        <taxon>Lawsonibacter</taxon>
    </lineage>
</organism>
<reference evidence="1" key="1">
    <citation type="submission" date="2020-08" db="EMBL/GenBank/DDBJ databases">
        <title>Genome public.</title>
        <authorList>
            <person name="Liu C."/>
            <person name="Sun Q."/>
        </authorList>
    </citation>
    <scope>NUCLEOTIDE SEQUENCE</scope>
    <source>
        <strain evidence="1">NSJ-51</strain>
    </source>
</reference>
<gene>
    <name evidence="1" type="ORF">H8S57_15275</name>
</gene>
<comment type="caution">
    <text evidence="1">The sequence shown here is derived from an EMBL/GenBank/DDBJ whole genome shotgun (WGS) entry which is preliminary data.</text>
</comment>
<proteinExistence type="predicted"/>
<keyword evidence="2" id="KW-1185">Reference proteome</keyword>
<dbReference type="RefSeq" id="WP_186908868.1">
    <property type="nucleotide sequence ID" value="NZ_JACOPP010000035.1"/>
</dbReference>
<dbReference type="Proteomes" id="UP000661435">
    <property type="component" value="Unassembled WGS sequence"/>
</dbReference>
<dbReference type="EMBL" id="JACOPP010000035">
    <property type="protein sequence ID" value="MBC5735077.1"/>
    <property type="molecule type" value="Genomic_DNA"/>
</dbReference>
<accession>A0A8J6M6H6</accession>
<evidence type="ECO:0000313" key="2">
    <source>
        <dbReference type="Proteomes" id="UP000661435"/>
    </source>
</evidence>
<evidence type="ECO:0000313" key="1">
    <source>
        <dbReference type="EMBL" id="MBC5735077.1"/>
    </source>
</evidence>
<sequence length="128" mass="13899">MNGKNTINWNTLTPAIFAIGEKNNCDLGVAADRCMQNIREGRAVNAMGELPIAHQVDWPRIGKAYSAMDEAERKAANDGLNAWLRTMRGNYKSLCALWAAKDYDAMVKLMEGASDPGPISGDKPGDGQ</sequence>
<dbReference type="AlphaFoldDB" id="A0A8J6M6H6"/>
<protein>
    <submittedName>
        <fullName evidence="1">Uncharacterized protein</fullName>
    </submittedName>
</protein>
<name>A0A8J6M6H6_9FIRM</name>